<evidence type="ECO:0000313" key="2">
    <source>
        <dbReference type="EMBL" id="KAB8737530.1"/>
    </source>
</evidence>
<dbReference type="EMBL" id="VIBQ01000096">
    <property type="protein sequence ID" value="KAB8737530.1"/>
    <property type="molecule type" value="Genomic_DNA"/>
</dbReference>
<accession>A0A5N6L4G1</accession>
<evidence type="ECO:0000256" key="1">
    <source>
        <dbReference type="SAM" id="MobiDB-lite"/>
    </source>
</evidence>
<name>A0A5N6L4G1_9ROSI</name>
<evidence type="ECO:0000313" key="3">
    <source>
        <dbReference type="Proteomes" id="UP000327013"/>
    </source>
</evidence>
<gene>
    <name evidence="2" type="ORF">FH972_026489</name>
</gene>
<sequence length="66" mass="6954">MSLDEDVVGSPGNLMSDCLTTGGGAHLYGGQCAEVSSFDSSPDRCAPRHKNKADAFTPAQRVTPIW</sequence>
<keyword evidence="3" id="KW-1185">Reference proteome</keyword>
<dbReference type="Proteomes" id="UP000327013">
    <property type="component" value="Unassembled WGS sequence"/>
</dbReference>
<proteinExistence type="predicted"/>
<comment type="caution">
    <text evidence="2">The sequence shown here is derived from an EMBL/GenBank/DDBJ whole genome shotgun (WGS) entry which is preliminary data.</text>
</comment>
<organism evidence="2 3">
    <name type="scientific">Carpinus fangiana</name>
    <dbReference type="NCBI Taxonomy" id="176857"/>
    <lineage>
        <taxon>Eukaryota</taxon>
        <taxon>Viridiplantae</taxon>
        <taxon>Streptophyta</taxon>
        <taxon>Embryophyta</taxon>
        <taxon>Tracheophyta</taxon>
        <taxon>Spermatophyta</taxon>
        <taxon>Magnoliopsida</taxon>
        <taxon>eudicotyledons</taxon>
        <taxon>Gunneridae</taxon>
        <taxon>Pentapetalae</taxon>
        <taxon>rosids</taxon>
        <taxon>fabids</taxon>
        <taxon>Fagales</taxon>
        <taxon>Betulaceae</taxon>
        <taxon>Carpinus</taxon>
    </lineage>
</organism>
<reference evidence="2 3" key="1">
    <citation type="submission" date="2019-06" db="EMBL/GenBank/DDBJ databases">
        <title>A chromosomal-level reference genome of Carpinus fangiana (Coryloideae, Betulaceae).</title>
        <authorList>
            <person name="Yang X."/>
            <person name="Wang Z."/>
            <person name="Zhang L."/>
            <person name="Hao G."/>
            <person name="Liu J."/>
            <person name="Yang Y."/>
        </authorList>
    </citation>
    <scope>NUCLEOTIDE SEQUENCE [LARGE SCALE GENOMIC DNA]</scope>
    <source>
        <strain evidence="2">Cfa_2016G</strain>
        <tissue evidence="2">Leaf</tissue>
    </source>
</reference>
<feature type="region of interest" description="Disordered" evidence="1">
    <location>
        <begin position="43"/>
        <end position="66"/>
    </location>
</feature>
<dbReference type="AlphaFoldDB" id="A0A5N6L4G1"/>
<protein>
    <submittedName>
        <fullName evidence="2">Uncharacterized protein</fullName>
    </submittedName>
</protein>